<sequence length="160" mass="18956">MKLTEGEVLDKIERMHVYEGHDYPVIRILVDDGSGEHIPEDEYEQVLKKFREWKKEAKIFHQIISGSNGIMTTIAEVSEWKEIVELLKKRREFYKKDLHECNKKGLFGTSVHYNAIIEELNLISGHIHKWKYVKRWKFCDCGILREMSDKEFEKISGGEK</sequence>
<dbReference type="AlphaFoldDB" id="A0A0F8YVJ2"/>
<dbReference type="EMBL" id="LAZR01054760">
    <property type="protein sequence ID" value="KKK77840.1"/>
    <property type="molecule type" value="Genomic_DNA"/>
</dbReference>
<name>A0A0F8YVJ2_9ZZZZ</name>
<protein>
    <submittedName>
        <fullName evidence="1">Uncharacterized protein</fullName>
    </submittedName>
</protein>
<reference evidence="1" key="1">
    <citation type="journal article" date="2015" name="Nature">
        <title>Complex archaea that bridge the gap between prokaryotes and eukaryotes.</title>
        <authorList>
            <person name="Spang A."/>
            <person name="Saw J.H."/>
            <person name="Jorgensen S.L."/>
            <person name="Zaremba-Niedzwiedzka K."/>
            <person name="Martijn J."/>
            <person name="Lind A.E."/>
            <person name="van Eijk R."/>
            <person name="Schleper C."/>
            <person name="Guy L."/>
            <person name="Ettema T.J."/>
        </authorList>
    </citation>
    <scope>NUCLEOTIDE SEQUENCE</scope>
</reference>
<comment type="caution">
    <text evidence="1">The sequence shown here is derived from an EMBL/GenBank/DDBJ whole genome shotgun (WGS) entry which is preliminary data.</text>
</comment>
<organism evidence="1">
    <name type="scientific">marine sediment metagenome</name>
    <dbReference type="NCBI Taxonomy" id="412755"/>
    <lineage>
        <taxon>unclassified sequences</taxon>
        <taxon>metagenomes</taxon>
        <taxon>ecological metagenomes</taxon>
    </lineage>
</organism>
<accession>A0A0F8YVJ2</accession>
<proteinExistence type="predicted"/>
<evidence type="ECO:0000313" key="1">
    <source>
        <dbReference type="EMBL" id="KKK77840.1"/>
    </source>
</evidence>
<gene>
    <name evidence="1" type="ORF">LCGC14_2849530</name>
</gene>